<evidence type="ECO:0000313" key="12">
    <source>
        <dbReference type="Proteomes" id="UP000192342"/>
    </source>
</evidence>
<dbReference type="InterPro" id="IPR025943">
    <property type="entry name" value="Sigma_54_int_dom_ATP-bd_2"/>
</dbReference>
<proteinExistence type="predicted"/>
<dbReference type="AlphaFoldDB" id="A0A1Y1SCN7"/>
<dbReference type="Pfam" id="PF00072">
    <property type="entry name" value="Response_reg"/>
    <property type="match status" value="1"/>
</dbReference>
<dbReference type="CDD" id="cd00009">
    <property type="entry name" value="AAA"/>
    <property type="match status" value="1"/>
</dbReference>
<dbReference type="InterPro" id="IPR001789">
    <property type="entry name" value="Sig_transdc_resp-reg_receiver"/>
</dbReference>
<dbReference type="PROSITE" id="PS50110">
    <property type="entry name" value="RESPONSE_REGULATORY"/>
    <property type="match status" value="1"/>
</dbReference>
<dbReference type="InterPro" id="IPR002078">
    <property type="entry name" value="Sigma_54_int"/>
</dbReference>
<name>A0A1Y1SCN7_9GAMM</name>
<dbReference type="InterPro" id="IPR003593">
    <property type="entry name" value="AAA+_ATPase"/>
</dbReference>
<dbReference type="InterPro" id="IPR009057">
    <property type="entry name" value="Homeodomain-like_sf"/>
</dbReference>
<dbReference type="EMBL" id="AQQV01000003">
    <property type="protein sequence ID" value="ORE86096.1"/>
    <property type="molecule type" value="Genomic_DNA"/>
</dbReference>
<dbReference type="Pfam" id="PF00158">
    <property type="entry name" value="Sigma54_activat"/>
    <property type="match status" value="1"/>
</dbReference>
<dbReference type="SUPFAM" id="SSF52540">
    <property type="entry name" value="P-loop containing nucleoside triphosphate hydrolases"/>
    <property type="match status" value="1"/>
</dbReference>
<dbReference type="PROSITE" id="PS00688">
    <property type="entry name" value="SIGMA54_INTERACT_3"/>
    <property type="match status" value="1"/>
</dbReference>
<dbReference type="InterPro" id="IPR011006">
    <property type="entry name" value="CheY-like_superfamily"/>
</dbReference>
<keyword evidence="6" id="KW-0238">DNA-binding</keyword>
<evidence type="ECO:0000256" key="4">
    <source>
        <dbReference type="ARBA" id="ARBA00023012"/>
    </source>
</evidence>
<dbReference type="Gene3D" id="1.10.8.60">
    <property type="match status" value="1"/>
</dbReference>
<dbReference type="OrthoDB" id="9804019at2"/>
<dbReference type="PROSITE" id="PS00676">
    <property type="entry name" value="SIGMA54_INTERACT_2"/>
    <property type="match status" value="1"/>
</dbReference>
<feature type="domain" description="Sigma-54 factor interaction" evidence="9">
    <location>
        <begin position="135"/>
        <end position="363"/>
    </location>
</feature>
<protein>
    <submittedName>
        <fullName evidence="11">Response regulator GlrR</fullName>
    </submittedName>
</protein>
<evidence type="ECO:0000256" key="3">
    <source>
        <dbReference type="ARBA" id="ARBA00022840"/>
    </source>
</evidence>
<evidence type="ECO:0000256" key="7">
    <source>
        <dbReference type="ARBA" id="ARBA00023163"/>
    </source>
</evidence>
<dbReference type="InterPro" id="IPR025944">
    <property type="entry name" value="Sigma_54_int_dom_CS"/>
</dbReference>
<dbReference type="GO" id="GO:0003677">
    <property type="term" value="F:DNA binding"/>
    <property type="evidence" value="ECO:0007669"/>
    <property type="project" value="UniProtKB-KW"/>
</dbReference>
<dbReference type="Gene3D" id="1.10.10.60">
    <property type="entry name" value="Homeodomain-like"/>
    <property type="match status" value="1"/>
</dbReference>
<dbReference type="Pfam" id="PF25601">
    <property type="entry name" value="AAA_lid_14"/>
    <property type="match status" value="1"/>
</dbReference>
<dbReference type="Gene3D" id="3.40.50.300">
    <property type="entry name" value="P-loop containing nucleotide triphosphate hydrolases"/>
    <property type="match status" value="1"/>
</dbReference>
<dbReference type="Proteomes" id="UP000192342">
    <property type="component" value="Unassembled WGS sequence"/>
</dbReference>
<dbReference type="FunFam" id="3.40.50.300:FF:000006">
    <property type="entry name" value="DNA-binding transcriptional regulator NtrC"/>
    <property type="match status" value="1"/>
</dbReference>
<organism evidence="11 12">
    <name type="scientific">Oceanococcus atlanticus</name>
    <dbReference type="NCBI Taxonomy" id="1317117"/>
    <lineage>
        <taxon>Bacteria</taxon>
        <taxon>Pseudomonadati</taxon>
        <taxon>Pseudomonadota</taxon>
        <taxon>Gammaproteobacteria</taxon>
        <taxon>Chromatiales</taxon>
        <taxon>Oceanococcaceae</taxon>
        <taxon>Oceanococcus</taxon>
    </lineage>
</organism>
<reference evidence="11 12" key="1">
    <citation type="submission" date="2013-04" db="EMBL/GenBank/DDBJ databases">
        <title>Oceanococcus atlanticus 22II-S10r2 Genome Sequencing.</title>
        <authorList>
            <person name="Lai Q."/>
            <person name="Li G."/>
            <person name="Shao Z."/>
        </authorList>
    </citation>
    <scope>NUCLEOTIDE SEQUENCE [LARGE SCALE GENOMIC DNA]</scope>
    <source>
        <strain evidence="11 12">22II-S10r2</strain>
    </source>
</reference>
<gene>
    <name evidence="11" type="ORF">ATO7_12403</name>
</gene>
<dbReference type="PANTHER" id="PTHR32071">
    <property type="entry name" value="TRANSCRIPTIONAL REGULATORY PROTEIN"/>
    <property type="match status" value="1"/>
</dbReference>
<keyword evidence="1 8" id="KW-0597">Phosphoprotein</keyword>
<evidence type="ECO:0000259" key="9">
    <source>
        <dbReference type="PROSITE" id="PS50045"/>
    </source>
</evidence>
<keyword evidence="3" id="KW-0067">ATP-binding</keyword>
<accession>A0A1Y1SCN7</accession>
<keyword evidence="12" id="KW-1185">Reference proteome</keyword>
<dbReference type="SUPFAM" id="SSF46689">
    <property type="entry name" value="Homeodomain-like"/>
    <property type="match status" value="1"/>
</dbReference>
<dbReference type="RefSeq" id="WP_083562178.1">
    <property type="nucleotide sequence ID" value="NZ_AQQV01000003.1"/>
</dbReference>
<dbReference type="FunFam" id="3.40.50.2300:FF:000018">
    <property type="entry name" value="DNA-binding transcriptional regulator NtrC"/>
    <property type="match status" value="1"/>
</dbReference>
<feature type="domain" description="Response regulatory" evidence="10">
    <location>
        <begin position="6"/>
        <end position="120"/>
    </location>
</feature>
<dbReference type="PROSITE" id="PS50045">
    <property type="entry name" value="SIGMA54_INTERACT_4"/>
    <property type="match status" value="1"/>
</dbReference>
<evidence type="ECO:0000259" key="10">
    <source>
        <dbReference type="PROSITE" id="PS50110"/>
    </source>
</evidence>
<evidence type="ECO:0000256" key="8">
    <source>
        <dbReference type="PROSITE-ProRule" id="PRU00169"/>
    </source>
</evidence>
<dbReference type="STRING" id="1317117.ATO7_12403"/>
<dbReference type="GO" id="GO:0005524">
    <property type="term" value="F:ATP binding"/>
    <property type="evidence" value="ECO:0007669"/>
    <property type="project" value="UniProtKB-KW"/>
</dbReference>
<dbReference type="PANTHER" id="PTHR32071:SF116">
    <property type="entry name" value="TRANSCRIPTIONAL REGULATORY PROTEIN GLRR"/>
    <property type="match status" value="1"/>
</dbReference>
<evidence type="ECO:0000256" key="5">
    <source>
        <dbReference type="ARBA" id="ARBA00023015"/>
    </source>
</evidence>
<keyword evidence="7" id="KW-0804">Transcription</keyword>
<dbReference type="InterPro" id="IPR027417">
    <property type="entry name" value="P-loop_NTPase"/>
</dbReference>
<evidence type="ECO:0000256" key="2">
    <source>
        <dbReference type="ARBA" id="ARBA00022741"/>
    </source>
</evidence>
<keyword evidence="4" id="KW-0902">Two-component regulatory system</keyword>
<dbReference type="SMART" id="SM00382">
    <property type="entry name" value="AAA"/>
    <property type="match status" value="1"/>
</dbReference>
<dbReference type="GO" id="GO:0006355">
    <property type="term" value="P:regulation of DNA-templated transcription"/>
    <property type="evidence" value="ECO:0007669"/>
    <property type="project" value="InterPro"/>
</dbReference>
<evidence type="ECO:0000256" key="1">
    <source>
        <dbReference type="ARBA" id="ARBA00022553"/>
    </source>
</evidence>
<comment type="caution">
    <text evidence="11">The sequence shown here is derived from an EMBL/GenBank/DDBJ whole genome shotgun (WGS) entry which is preliminary data.</text>
</comment>
<keyword evidence="2" id="KW-0547">Nucleotide-binding</keyword>
<evidence type="ECO:0000313" key="11">
    <source>
        <dbReference type="EMBL" id="ORE86096.1"/>
    </source>
</evidence>
<dbReference type="GO" id="GO:0000160">
    <property type="term" value="P:phosphorelay signal transduction system"/>
    <property type="evidence" value="ECO:0007669"/>
    <property type="project" value="UniProtKB-KW"/>
</dbReference>
<feature type="modified residue" description="4-aspartylphosphate" evidence="8">
    <location>
        <position position="55"/>
    </location>
</feature>
<dbReference type="SUPFAM" id="SSF52172">
    <property type="entry name" value="CheY-like"/>
    <property type="match status" value="1"/>
</dbReference>
<keyword evidence="5" id="KW-0805">Transcription regulation</keyword>
<dbReference type="Gene3D" id="3.40.50.2300">
    <property type="match status" value="1"/>
</dbReference>
<sequence length="451" mass="49859">MNQANRILLVDDDEKLRRVLSMRLESLGYAVDAVASGEQALDALNNLEPALVLTDLRMPGLDGIELLERIQVLRPGLPVILITAHGDIPDAVRATQAGAVDFLSKPVDPQQLEESLARHARQTTTATNEAWAEHIVTRSRNMLELLDKVKRVARTSSSVLITGPSGAGKELLARALHKASPRQRKEFMALNCGAVPAELLESELFGHKKGAFTGASTDHEGLFRAADGGTVFLDEIGDMPHDLQVKLLRVLQEREVRPVGETRSVRVDVRVLSATHRDLQSLVDEGDFREDLFYRLNVVQLAVPPLDERREDIPLLLAHQLNLLVRKGSPRRVFAPDAVELLVSVPWPGNVRQLFNVVEQCVALSPGRVISLAQVQDALGRKAEVKAVPSFDDARAEFTRKYLSDLLELSEGNVSQAARLAERNRTDFYKLLKKHGIDPGAFKREAAEDRA</sequence>
<evidence type="ECO:0000256" key="6">
    <source>
        <dbReference type="ARBA" id="ARBA00023125"/>
    </source>
</evidence>
<dbReference type="InterPro" id="IPR058031">
    <property type="entry name" value="AAA_lid_NorR"/>
</dbReference>
<dbReference type="SMART" id="SM00448">
    <property type="entry name" value="REC"/>
    <property type="match status" value="1"/>
</dbReference>